<dbReference type="EMBL" id="LR593887">
    <property type="protein sequence ID" value="VTR96854.1"/>
    <property type="molecule type" value="Genomic_DNA"/>
</dbReference>
<feature type="compositionally biased region" description="Polar residues" evidence="1">
    <location>
        <begin position="256"/>
        <end position="266"/>
    </location>
</feature>
<accession>A0A6C2YGT2</accession>
<dbReference type="InterPro" id="IPR018247">
    <property type="entry name" value="EF_Hand_1_Ca_BS"/>
</dbReference>
<reference evidence="2" key="1">
    <citation type="submission" date="2019-04" db="EMBL/GenBank/DDBJ databases">
        <authorList>
            <consortium name="Science for Life Laboratories"/>
        </authorList>
    </citation>
    <scope>NUCLEOTIDE SEQUENCE</scope>
    <source>
        <strain evidence="2">MBLW1</strain>
    </source>
</reference>
<dbReference type="InterPro" id="IPR013783">
    <property type="entry name" value="Ig-like_fold"/>
</dbReference>
<feature type="region of interest" description="Disordered" evidence="1">
    <location>
        <begin position="243"/>
        <end position="285"/>
    </location>
</feature>
<sequence length="1147" mass="125133">MNRPTPPRGNRLTVESLETREVLSTTQSFNFEMPTAPALPLDWSTWSSQASQPTGGYVTSTVRATSGVQSLASTGNSTLSARFWQNGLHPSDVVISANVRVDSLIPTELFTRGSNLGSATPTYYGVSVVRGTQLELFSMVNGQRTVLATLKTSNYLSGVWMRISLRTEGPQISVRAQRLDTQQWLTNTGTWATLASDAIRLSDRTISGDGHVGVARPNSYSGTVYLDDLEIRSIGIPDRVENFDSDPLGQVPSDWRSFNSSSTTGNGFRVDGSGTATSGGQTLISTGRSNETSRAWLDASQSPNVEISSALFLDSLLPAQMIVRGQGLDTNAPTYYAATLTRGLNLQIVKVENGAETVIGSLRSVGYFSGRWVRVNMVAEGDQLRVRIQRLDTNQWLNSSGQWQTAETVALQVTDRSIVNGGDVGLGRKAQYAGTLRFDDFVLLGHQADVDDPVVVINTPAPNVTAAGSVTVSASVTDPGGVQRVEFLLNGVVRATMLQGPFSWTFDSRGLPDGTYTLMVRAYDRSGNIGVSTQTLRLDNSSQRPAIPEIPRKYSHIRVAQLAYSATPVGEFEAELYRTSIDLVVASQRFFDTFEAASPDTPKLVYTNLSNLYLNLLTDWLAYADSKGVSREEAFYHVEQATAFFGDSPSSVPVTWLWNAARGSANPASWQSGMTDLLNASRGVNSDAIAFGALNEAVYLGYTDKFNELNLTVQKAAQFGWSGIVEYVSAVDAQGNPTQWKSLFVRDTTGGLTRSGQWRFDPPADWVASSINGSARLFHLRVRTMSGDSSVAPVAGTIFTPDYVQATRVNGQIRGTIPAFDRAADLDGDGFLNDREYAGRAAGKDARFDYQSRVFYPAYGQMRFVVNPSSKAVRDWFVDRHVAEAEQIGELDGFFVDNSNGRLIISGIALRESTASYALDYSGLLGELSQALQPRWLLANTSPAVAETDNVVRQTAATMEEFAIRAENHSWQMFQNTANMVQRRLSLLSPTPYVILDSVASTEANQTNPDTLMATLAYYYLIGDADRTFLMLFGGQNPSTTWKEHWTDAIRYDVGQALDTWSQFASGADPTNSRLEYRIYQRNYQNALVLYKPLSFGSNVTGQLGGNTSTTHQLNGQYRELRSDGTLGPVVSSITLANGRGAVMVRA</sequence>
<protein>
    <submittedName>
        <fullName evidence="2">Repeat-containing protein</fullName>
    </submittedName>
</protein>
<evidence type="ECO:0000313" key="3">
    <source>
        <dbReference type="Proteomes" id="UP000464378"/>
    </source>
</evidence>
<dbReference type="Gene3D" id="2.60.120.560">
    <property type="entry name" value="Exo-inulinase, domain 1"/>
    <property type="match status" value="2"/>
</dbReference>
<dbReference type="InParanoid" id="A0A6C2YGT2"/>
<evidence type="ECO:0000313" key="2">
    <source>
        <dbReference type="EMBL" id="VIP00718.1"/>
    </source>
</evidence>
<dbReference type="Pfam" id="PF17957">
    <property type="entry name" value="Big_7"/>
    <property type="match status" value="1"/>
</dbReference>
<evidence type="ECO:0000256" key="1">
    <source>
        <dbReference type="SAM" id="MobiDB-lite"/>
    </source>
</evidence>
<dbReference type="Gene3D" id="2.60.40.10">
    <property type="entry name" value="Immunoglobulins"/>
    <property type="match status" value="1"/>
</dbReference>
<dbReference type="EMBL" id="LR586016">
    <property type="protein sequence ID" value="VIP00718.1"/>
    <property type="molecule type" value="Genomic_DNA"/>
</dbReference>
<proteinExistence type="predicted"/>
<dbReference type="Proteomes" id="UP000464378">
    <property type="component" value="Chromosome"/>
</dbReference>
<dbReference type="RefSeq" id="WP_162655907.1">
    <property type="nucleotide sequence ID" value="NZ_LR593887.1"/>
</dbReference>
<dbReference type="AlphaFoldDB" id="A0A6C2YGT2"/>
<organism evidence="2">
    <name type="scientific">Tuwongella immobilis</name>
    <dbReference type="NCBI Taxonomy" id="692036"/>
    <lineage>
        <taxon>Bacteria</taxon>
        <taxon>Pseudomonadati</taxon>
        <taxon>Planctomycetota</taxon>
        <taxon>Planctomycetia</taxon>
        <taxon>Gemmatales</taxon>
        <taxon>Gemmataceae</taxon>
        <taxon>Tuwongella</taxon>
    </lineage>
</organism>
<dbReference type="KEGG" id="tim:GMBLW1_32420"/>
<keyword evidence="3" id="KW-1185">Reference proteome</keyword>
<feature type="compositionally biased region" description="Polar residues" evidence="1">
    <location>
        <begin position="274"/>
        <end position="285"/>
    </location>
</feature>
<name>A0A6C2YGT2_9BACT</name>
<gene>
    <name evidence="2" type="ORF">GMBLW1_32420</name>
</gene>
<dbReference type="PROSITE" id="PS00018">
    <property type="entry name" value="EF_HAND_1"/>
    <property type="match status" value="1"/>
</dbReference>